<evidence type="ECO:0000313" key="1">
    <source>
        <dbReference type="EMBL" id="OAP45841.1"/>
    </source>
</evidence>
<gene>
    <name evidence="1" type="ORF">ATB98_04045</name>
</gene>
<proteinExistence type="predicted"/>
<keyword evidence="2" id="KW-1185">Reference proteome</keyword>
<name>A0A178YEI2_SINSA</name>
<dbReference type="Proteomes" id="UP000078507">
    <property type="component" value="Unassembled WGS sequence"/>
</dbReference>
<evidence type="ECO:0000313" key="2">
    <source>
        <dbReference type="Proteomes" id="UP000078507"/>
    </source>
</evidence>
<dbReference type="EMBL" id="LNQB01000070">
    <property type="protein sequence ID" value="OAP45841.1"/>
    <property type="molecule type" value="Genomic_DNA"/>
</dbReference>
<accession>A0A178YEI2</accession>
<organism evidence="1 2">
    <name type="scientific">Sinorhizobium saheli</name>
    <dbReference type="NCBI Taxonomy" id="36856"/>
    <lineage>
        <taxon>Bacteria</taxon>
        <taxon>Pseudomonadati</taxon>
        <taxon>Pseudomonadota</taxon>
        <taxon>Alphaproteobacteria</taxon>
        <taxon>Hyphomicrobiales</taxon>
        <taxon>Rhizobiaceae</taxon>
        <taxon>Sinorhizobium/Ensifer group</taxon>
        <taxon>Sinorhizobium</taxon>
    </lineage>
</organism>
<protein>
    <submittedName>
        <fullName evidence="1">Uncharacterized protein</fullName>
    </submittedName>
</protein>
<dbReference type="AlphaFoldDB" id="A0A178YEI2"/>
<reference evidence="1 2" key="1">
    <citation type="submission" date="2015-11" db="EMBL/GenBank/DDBJ databases">
        <title>Ensifer anhuiense sp. nov., an effective nitrogen fixation bacterium with Glycine soja.</title>
        <authorList>
            <person name="Yan H."/>
            <person name="Chen W."/>
        </authorList>
    </citation>
    <scope>NUCLEOTIDE SEQUENCE [LARGE SCALE GENOMIC DNA]</scope>
    <source>
        <strain evidence="1 2">LMG 7837</strain>
    </source>
</reference>
<sequence length="69" mass="7987">MMKESNLYRIVEVSMKRESGRKDIGIMTVRQALELPEVPSLEYSHPDLNSRSDGRFLTRAQLVDYVRCA</sequence>
<comment type="caution">
    <text evidence="1">The sequence shown here is derived from an EMBL/GenBank/DDBJ whole genome shotgun (WGS) entry which is preliminary data.</text>
</comment>